<evidence type="ECO:0000313" key="14">
    <source>
        <dbReference type="EMBL" id="AWR95086.1"/>
    </source>
</evidence>
<dbReference type="GO" id="GO:0160016">
    <property type="term" value="F:CCACCA tRNA nucleotidyltransferase activity"/>
    <property type="evidence" value="ECO:0007669"/>
    <property type="project" value="RHEA"/>
</dbReference>
<evidence type="ECO:0000256" key="5">
    <source>
        <dbReference type="ARBA" id="ARBA00022741"/>
    </source>
</evidence>
<feature type="binding site" evidence="10">
    <location>
        <position position="157"/>
    </location>
    <ligand>
        <name>ATP</name>
        <dbReference type="ChEBI" id="CHEBI:30616"/>
    </ligand>
</feature>
<dbReference type="PANTHER" id="PTHR39643:SF1">
    <property type="entry name" value="CCA-ADDING ENZYME"/>
    <property type="match status" value="1"/>
</dbReference>
<evidence type="ECO:0000256" key="1">
    <source>
        <dbReference type="ARBA" id="ARBA00022679"/>
    </source>
</evidence>
<dbReference type="InterPro" id="IPR011068">
    <property type="entry name" value="NuclTrfase_I-like_C"/>
</dbReference>
<feature type="binding site" evidence="10">
    <location>
        <position position="63"/>
    </location>
    <ligand>
        <name>Mg(2+)</name>
        <dbReference type="ChEBI" id="CHEBI:18420"/>
    </ligand>
</feature>
<dbReference type="GO" id="GO:0001680">
    <property type="term" value="P:tRNA 3'-terminal CCA addition"/>
    <property type="evidence" value="ECO:0007669"/>
    <property type="project" value="UniProtKB-UniRule"/>
</dbReference>
<keyword evidence="3 10" id="KW-0548">Nucleotidyltransferase</keyword>
<dbReference type="RefSeq" id="WP_110270967.1">
    <property type="nucleotide sequence ID" value="NZ_CP029289.2"/>
</dbReference>
<feature type="domain" description="CCA-adding enzyme C-terminal" evidence="13">
    <location>
        <begin position="272"/>
        <end position="390"/>
    </location>
</feature>
<dbReference type="NCBIfam" id="TIGR03671">
    <property type="entry name" value="cca_archaeal"/>
    <property type="match status" value="1"/>
</dbReference>
<keyword evidence="5 10" id="KW-0547">Nucleotide-binding</keyword>
<keyword evidence="1 10" id="KW-0808">Transferase</keyword>
<feature type="binding site" evidence="10">
    <location>
        <position position="49"/>
    </location>
    <ligand>
        <name>ATP</name>
        <dbReference type="ChEBI" id="CHEBI:30616"/>
    </ligand>
</feature>
<dbReference type="InterPro" id="IPR048833">
    <property type="entry name" value="CAA_C"/>
</dbReference>
<dbReference type="SUPFAM" id="SSF81301">
    <property type="entry name" value="Nucleotidyltransferase"/>
    <property type="match status" value="1"/>
</dbReference>
<dbReference type="OrthoDB" id="7378at2157"/>
<feature type="binding site" evidence="10">
    <location>
        <position position="61"/>
    </location>
    <ligand>
        <name>Mg(2+)</name>
        <dbReference type="ChEBI" id="CHEBI:18420"/>
    </ligand>
</feature>
<dbReference type="PIRSF" id="PIRSF005335">
    <property type="entry name" value="CCA_arch"/>
    <property type="match status" value="1"/>
</dbReference>
<feature type="binding site" evidence="10">
    <location>
        <position position="137"/>
    </location>
    <ligand>
        <name>CTP</name>
        <dbReference type="ChEBI" id="CHEBI:37563"/>
    </ligand>
</feature>
<evidence type="ECO:0000256" key="3">
    <source>
        <dbReference type="ARBA" id="ARBA00022695"/>
    </source>
</evidence>
<organism evidence="14 15">
    <name type="scientific">Acidianus brierleyi</name>
    <dbReference type="NCBI Taxonomy" id="41673"/>
    <lineage>
        <taxon>Archaea</taxon>
        <taxon>Thermoproteota</taxon>
        <taxon>Thermoprotei</taxon>
        <taxon>Sulfolobales</taxon>
        <taxon>Sulfolobaceae</taxon>
        <taxon>Acidianus</taxon>
    </lineage>
</organism>
<reference evidence="14 15" key="1">
    <citation type="submission" date="2018-05" db="EMBL/GenBank/DDBJ databases">
        <title>Complete Genome Sequences of Extremely Thermoacidophilic, Metal-Mobilizing Type-Strain Members of the Archaeal Family Sulfolobaceae: Acidianus brierleyi DSM-1651T, Acidianus sulfidivorans DSM-18786T, Metallosphaera hakonensis DSM-7519T, and Metallosphaera prunae DSM-10039T.</title>
        <authorList>
            <person name="Counts J.A."/>
            <person name="Kelly R.M."/>
        </authorList>
    </citation>
    <scope>NUCLEOTIDE SEQUENCE [LARGE SCALE GENOMIC DNA]</scope>
    <source>
        <strain evidence="14 15">DSM 1651</strain>
    </source>
</reference>
<feature type="binding site" evidence="10">
    <location>
        <position position="52"/>
    </location>
    <ligand>
        <name>ATP</name>
        <dbReference type="ChEBI" id="CHEBI:30616"/>
    </ligand>
</feature>
<feature type="domain" description="Polymerase nucleotidyl transferase" evidence="11">
    <location>
        <begin position="39"/>
        <end position="137"/>
    </location>
</feature>
<dbReference type="Pfam" id="PF21133">
    <property type="entry name" value="CAA_C"/>
    <property type="match status" value="1"/>
</dbReference>
<keyword evidence="7 10" id="KW-0067">ATP-binding</keyword>
<feature type="binding site" evidence="10">
    <location>
        <position position="52"/>
    </location>
    <ligand>
        <name>CTP</name>
        <dbReference type="ChEBI" id="CHEBI:37563"/>
    </ligand>
</feature>
<dbReference type="InterPro" id="IPR008229">
    <property type="entry name" value="CCA-adding_arc"/>
</dbReference>
<dbReference type="CDD" id="cd05400">
    <property type="entry name" value="NT_2-5OAS_ClassI-CCAase"/>
    <property type="match status" value="1"/>
</dbReference>
<accession>A0A2U9IGH8</accession>
<dbReference type="Gene3D" id="3.30.460.10">
    <property type="entry name" value="Beta Polymerase, domain 2"/>
    <property type="match status" value="1"/>
</dbReference>
<dbReference type="Pfam" id="PF01909">
    <property type="entry name" value="NTP_transf_2"/>
    <property type="match status" value="1"/>
</dbReference>
<dbReference type="SUPFAM" id="SSF55003">
    <property type="entry name" value="PAP/Archaeal CCA-adding enzyme, C-terminal domain"/>
    <property type="match status" value="1"/>
</dbReference>
<comment type="catalytic activity">
    <reaction evidence="10">
        <text>a tRNA precursor + 2 CTP + ATP = a tRNA with a 3' CCA end + 3 diphosphate</text>
        <dbReference type="Rhea" id="RHEA:14433"/>
        <dbReference type="Rhea" id="RHEA-COMP:10465"/>
        <dbReference type="Rhea" id="RHEA-COMP:10468"/>
        <dbReference type="ChEBI" id="CHEBI:30616"/>
        <dbReference type="ChEBI" id="CHEBI:33019"/>
        <dbReference type="ChEBI" id="CHEBI:37563"/>
        <dbReference type="ChEBI" id="CHEBI:74896"/>
        <dbReference type="ChEBI" id="CHEBI:83071"/>
        <dbReference type="EC" id="2.7.7.72"/>
    </reaction>
</comment>
<dbReference type="InterPro" id="IPR015329">
    <property type="entry name" value="tRNA_NucTransf2"/>
</dbReference>
<sequence>MKSYTQLEQIINEVLSRIKPTEEDEEKVLEKANEVIAHLKGFDVQIHGSFRKGTWLKDDADVDVFVFFPKNVGKEYLEKDALKILKDRLSDFDITIAYAEHPYLIVNNKGIEIDIVPGIKVESGDKAITAVDRTPFHTEFISTHLTESQKDDVRVLKRFMKGIGVYGAEIKIQGFSGYVNELLIVKYGSFLNVVENAKKWKVPVLIDLVKPQKNFDAPVIIPDPVDPKRNAAAAVSLNSLAKFVIACNYFSKNPSISFFYPPESPSDIIKGDILVTKIYIKERAVEDLLWGQIYKNIDKIRNELRVSGFNVMDIKAYGNSEIVTIAIQLESKNIGKYYVNHGPLFYMMNAVEKFIKDNTNVWVGEDGRLYSLKERKETNAEEIVKNSISLKYTYKLEQYWLEKEPSEPCLKEFLRKTPSWLI</sequence>
<name>A0A2U9IGH8_9CREN</name>
<dbReference type="GO" id="GO:0000049">
    <property type="term" value="F:tRNA binding"/>
    <property type="evidence" value="ECO:0007669"/>
    <property type="project" value="UniProtKB-UniRule"/>
</dbReference>
<comment type="subunit">
    <text evidence="10">Homodimer.</text>
</comment>
<feature type="binding site" evidence="10">
    <location>
        <position position="49"/>
    </location>
    <ligand>
        <name>CTP</name>
        <dbReference type="ChEBI" id="CHEBI:37563"/>
    </ligand>
</feature>
<keyword evidence="8 10" id="KW-0460">Magnesium</keyword>
<evidence type="ECO:0000256" key="10">
    <source>
        <dbReference type="HAMAP-Rule" id="MF_01264"/>
    </source>
</evidence>
<protein>
    <recommendedName>
        <fullName evidence="10">CCA-adding enzyme</fullName>
        <ecNumber evidence="10">2.7.7.72</ecNumber>
    </recommendedName>
    <alternativeName>
        <fullName evidence="10">CCA tRNA nucleotidyltransferase</fullName>
    </alternativeName>
    <alternativeName>
        <fullName evidence="10">tRNA CCA-pyrophosphorylase</fullName>
    </alternativeName>
    <alternativeName>
        <fullName evidence="10">tRNA adenylyl-/cytidylyl- transferase</fullName>
    </alternativeName>
    <alternativeName>
        <fullName evidence="10">tRNA nucleotidyltransferase</fullName>
    </alternativeName>
    <alternativeName>
        <fullName evidence="10">tRNA-NT</fullName>
    </alternativeName>
</protein>
<evidence type="ECO:0000256" key="7">
    <source>
        <dbReference type="ARBA" id="ARBA00022840"/>
    </source>
</evidence>
<dbReference type="GO" id="GO:0004810">
    <property type="term" value="F:CCA tRNA nucleotidyltransferase activity"/>
    <property type="evidence" value="ECO:0007669"/>
    <property type="project" value="UniProtKB-UniRule"/>
</dbReference>
<dbReference type="EC" id="2.7.7.72" evidence="10"/>
<dbReference type="AlphaFoldDB" id="A0A2U9IGH8"/>
<dbReference type="Gene3D" id="3.30.70.590">
    <property type="entry name" value="Poly(A) polymerase predicted RNA binding domain"/>
    <property type="match status" value="1"/>
</dbReference>
<evidence type="ECO:0000256" key="4">
    <source>
        <dbReference type="ARBA" id="ARBA00022723"/>
    </source>
</evidence>
<evidence type="ECO:0000259" key="12">
    <source>
        <dbReference type="Pfam" id="PF09249"/>
    </source>
</evidence>
<keyword evidence="15" id="KW-1185">Reference proteome</keyword>
<feature type="binding site" evidence="10">
    <location>
        <position position="114"/>
    </location>
    <ligand>
        <name>Mg(2+)</name>
        <dbReference type="ChEBI" id="CHEBI:18420"/>
    </ligand>
</feature>
<feature type="domain" description="tRNA nucleotidyltransferase substrate binding" evidence="12">
    <location>
        <begin position="151"/>
        <end position="260"/>
    </location>
</feature>
<evidence type="ECO:0000256" key="9">
    <source>
        <dbReference type="ARBA" id="ARBA00022884"/>
    </source>
</evidence>
<comment type="similarity">
    <text evidence="10">Belongs to the tRNA nucleotidyltransferase/poly(A) polymerase family. Archaeal CCA-adding enzyme subfamily.</text>
</comment>
<dbReference type="InterPro" id="IPR042090">
    <property type="entry name" value="CCA_tRNA_nucleotrans_2"/>
</dbReference>
<dbReference type="Proteomes" id="UP000248044">
    <property type="component" value="Chromosome"/>
</dbReference>
<dbReference type="GO" id="GO:0000287">
    <property type="term" value="F:magnesium ion binding"/>
    <property type="evidence" value="ECO:0007669"/>
    <property type="project" value="UniProtKB-UniRule"/>
</dbReference>
<comment type="function">
    <text evidence="10">Catalyzes the addition and repair of the essential 3'-terminal CCA sequence in tRNAs without using a nucleic acid template. Adds these three nucleotides in the order of C, C, and A to the tRNA nucleotide-73, using CTP and ATP as substrates and producing inorganic pyrophosphate. tRNA 3'-terminal CCA addition is required both for tRNA processing and repair. Also involved in tRNA surveillance by mediating tandem CCA addition to generate a CCACCA at the 3' terminus of unstable tRNAs. While stable tRNAs receive only 3'-terminal CCA, unstable tRNAs are marked with CCACCA and rapidly degraded.</text>
</comment>
<feature type="binding site" evidence="10">
    <location>
        <position position="157"/>
    </location>
    <ligand>
        <name>CTP</name>
        <dbReference type="ChEBI" id="CHEBI:37563"/>
    </ligand>
</feature>
<feature type="binding site" evidence="10">
    <location>
        <position position="166"/>
    </location>
    <ligand>
        <name>ATP</name>
        <dbReference type="ChEBI" id="CHEBI:30616"/>
    </ligand>
</feature>
<feature type="binding site" evidence="10">
    <location>
        <position position="166"/>
    </location>
    <ligand>
        <name>CTP</name>
        <dbReference type="ChEBI" id="CHEBI:37563"/>
    </ligand>
</feature>
<evidence type="ECO:0000259" key="13">
    <source>
        <dbReference type="Pfam" id="PF21133"/>
    </source>
</evidence>
<feature type="binding site" evidence="10">
    <location>
        <position position="137"/>
    </location>
    <ligand>
        <name>ATP</name>
        <dbReference type="ChEBI" id="CHEBI:30616"/>
    </ligand>
</feature>
<keyword evidence="9 10" id="KW-0694">RNA-binding</keyword>
<dbReference type="Gene3D" id="1.10.1410.30">
    <property type="entry name" value="CCA tRNA nucleotidyltransferase, domain 2"/>
    <property type="match status" value="1"/>
</dbReference>
<dbReference type="GeneID" id="36832734"/>
<comment type="cofactor">
    <cofactor evidence="10">
        <name>Mg(2+)</name>
        <dbReference type="ChEBI" id="CHEBI:18420"/>
    </cofactor>
</comment>
<evidence type="ECO:0000256" key="6">
    <source>
        <dbReference type="ARBA" id="ARBA00022800"/>
    </source>
</evidence>
<keyword evidence="4 10" id="KW-0479">Metal-binding</keyword>
<dbReference type="InterPro" id="IPR043519">
    <property type="entry name" value="NT_sf"/>
</dbReference>
<keyword evidence="6 10" id="KW-0692">RNA repair</keyword>
<dbReference type="GO" id="GO:0005524">
    <property type="term" value="F:ATP binding"/>
    <property type="evidence" value="ECO:0007669"/>
    <property type="project" value="UniProtKB-UniRule"/>
</dbReference>
<gene>
    <name evidence="10 14" type="primary">cca</name>
    <name evidence="14" type="ORF">DFR85_11220</name>
</gene>
<evidence type="ECO:0000256" key="2">
    <source>
        <dbReference type="ARBA" id="ARBA00022694"/>
    </source>
</evidence>
<dbReference type="InterPro" id="IPR006116">
    <property type="entry name" value="NT_2-5OAS_ClassI-CCAase"/>
</dbReference>
<dbReference type="InterPro" id="IPR002934">
    <property type="entry name" value="Polymerase_NTP_transf_dom"/>
</dbReference>
<comment type="catalytic activity">
    <reaction evidence="10">
        <text>a tRNA with a 3' CCA end + 2 CTP + ATP = a tRNA with a 3' CCACCA end + 3 diphosphate</text>
        <dbReference type="Rhea" id="RHEA:76235"/>
        <dbReference type="Rhea" id="RHEA-COMP:10468"/>
        <dbReference type="Rhea" id="RHEA-COMP:18655"/>
        <dbReference type="ChEBI" id="CHEBI:30616"/>
        <dbReference type="ChEBI" id="CHEBI:33019"/>
        <dbReference type="ChEBI" id="CHEBI:37563"/>
        <dbReference type="ChEBI" id="CHEBI:83071"/>
        <dbReference type="ChEBI" id="CHEBI:195187"/>
    </reaction>
</comment>
<dbReference type="PANTHER" id="PTHR39643">
    <property type="entry name" value="CCA-ADDING ENZYME"/>
    <property type="match status" value="1"/>
</dbReference>
<proteinExistence type="inferred from homology"/>
<evidence type="ECO:0000313" key="15">
    <source>
        <dbReference type="Proteomes" id="UP000248044"/>
    </source>
</evidence>
<comment type="miscellaneous">
    <text evidence="10">A single active site specifically recognizes both ATP and CTP and is responsible for their addition.</text>
</comment>
<dbReference type="KEGG" id="abri:DFR85_11220"/>
<dbReference type="HAMAP" id="MF_01264">
    <property type="entry name" value="CCA_arch"/>
    <property type="match status" value="1"/>
</dbReference>
<dbReference type="EMBL" id="CP029289">
    <property type="protein sequence ID" value="AWR95086.1"/>
    <property type="molecule type" value="Genomic_DNA"/>
</dbReference>
<evidence type="ECO:0000256" key="8">
    <source>
        <dbReference type="ARBA" id="ARBA00022842"/>
    </source>
</evidence>
<dbReference type="GO" id="GO:0042245">
    <property type="term" value="P:RNA repair"/>
    <property type="evidence" value="ECO:0007669"/>
    <property type="project" value="UniProtKB-KW"/>
</dbReference>
<dbReference type="SUPFAM" id="SSF81631">
    <property type="entry name" value="PAP/OAS1 substrate-binding domain"/>
    <property type="match status" value="1"/>
</dbReference>
<dbReference type="Pfam" id="PF09249">
    <property type="entry name" value="tRNA_NucTransf2"/>
    <property type="match status" value="1"/>
</dbReference>
<keyword evidence="2 10" id="KW-0819">tRNA processing</keyword>
<evidence type="ECO:0000259" key="11">
    <source>
        <dbReference type="Pfam" id="PF01909"/>
    </source>
</evidence>